<accession>A0A7W7C9R5</accession>
<feature type="domain" description="DUF1707" evidence="2">
    <location>
        <begin position="8"/>
        <end position="60"/>
    </location>
</feature>
<feature type="transmembrane region" description="Helical" evidence="1">
    <location>
        <begin position="97"/>
        <end position="121"/>
    </location>
</feature>
<dbReference type="Proteomes" id="UP000533598">
    <property type="component" value="Unassembled WGS sequence"/>
</dbReference>
<dbReference type="InterPro" id="IPR012551">
    <property type="entry name" value="DUF1707_SHOCT-like"/>
</dbReference>
<evidence type="ECO:0000256" key="1">
    <source>
        <dbReference type="SAM" id="Phobius"/>
    </source>
</evidence>
<proteinExistence type="predicted"/>
<organism evidence="3 4">
    <name type="scientific">Crossiella cryophila</name>
    <dbReference type="NCBI Taxonomy" id="43355"/>
    <lineage>
        <taxon>Bacteria</taxon>
        <taxon>Bacillati</taxon>
        <taxon>Actinomycetota</taxon>
        <taxon>Actinomycetes</taxon>
        <taxon>Pseudonocardiales</taxon>
        <taxon>Pseudonocardiaceae</taxon>
        <taxon>Crossiella</taxon>
    </lineage>
</organism>
<dbReference type="Pfam" id="PF08044">
    <property type="entry name" value="DUF1707"/>
    <property type="match status" value="1"/>
</dbReference>
<evidence type="ECO:0000259" key="2">
    <source>
        <dbReference type="Pfam" id="PF08044"/>
    </source>
</evidence>
<reference evidence="3 4" key="1">
    <citation type="submission" date="2020-08" db="EMBL/GenBank/DDBJ databases">
        <title>Sequencing the genomes of 1000 actinobacteria strains.</title>
        <authorList>
            <person name="Klenk H.-P."/>
        </authorList>
    </citation>
    <scope>NUCLEOTIDE SEQUENCE [LARGE SCALE GENOMIC DNA]</scope>
    <source>
        <strain evidence="3 4">DSM 44230</strain>
    </source>
</reference>
<keyword evidence="1" id="KW-0472">Membrane</keyword>
<dbReference type="AlphaFoldDB" id="A0A7W7C9R5"/>
<keyword evidence="1" id="KW-1133">Transmembrane helix</keyword>
<protein>
    <recommendedName>
        <fullName evidence="2">DUF1707 domain-containing protein</fullName>
    </recommendedName>
</protein>
<keyword evidence="4" id="KW-1185">Reference proteome</keyword>
<evidence type="ECO:0000313" key="4">
    <source>
        <dbReference type="Proteomes" id="UP000533598"/>
    </source>
</evidence>
<sequence length="154" mass="16820">MPDNEPELRISDTERSAALSALGEHFAVGRLQLTEYDQRAAKVAASMTRGELRGLFADLPEPHPRFDGLPATTAVAKVEGGGEVAVPTDPRTPAQRAAAVSLVVLGAAWIPLLIFLGWWWWIFVLMGVGAVYGSLWGEDWNGGQGRNKRKKKRK</sequence>
<evidence type="ECO:0000313" key="3">
    <source>
        <dbReference type="EMBL" id="MBB4675739.1"/>
    </source>
</evidence>
<name>A0A7W7C9R5_9PSEU</name>
<dbReference type="EMBL" id="JACHMH010000001">
    <property type="protein sequence ID" value="MBB4675739.1"/>
    <property type="molecule type" value="Genomic_DNA"/>
</dbReference>
<gene>
    <name evidence="3" type="ORF">HNR67_001857</name>
</gene>
<dbReference type="RefSeq" id="WP_185001666.1">
    <property type="nucleotide sequence ID" value="NZ_BAAAUI010000092.1"/>
</dbReference>
<keyword evidence="1" id="KW-0812">Transmembrane</keyword>
<comment type="caution">
    <text evidence="3">The sequence shown here is derived from an EMBL/GenBank/DDBJ whole genome shotgun (WGS) entry which is preliminary data.</text>
</comment>